<sequence>MNTEFYSVEQLARILQLHPKTILRFIHEGTIKAQKIGRSWRVSQEALKEYSHAELATPLKPSEPREFSLIVNRMKVSAVIEINEQESADASRISNTLLAVLNGKDPAWGESRFDYFYYPETRKAKYVLYGTAAFIAEIMTMFSRLEEA</sequence>
<dbReference type="InterPro" id="IPR010093">
    <property type="entry name" value="SinI_DNA-bd"/>
</dbReference>
<feature type="domain" description="Helix-turn-helix" evidence="1">
    <location>
        <begin position="5"/>
        <end position="50"/>
    </location>
</feature>
<gene>
    <name evidence="2" type="ORF">SDC9_177458</name>
</gene>
<evidence type="ECO:0000313" key="2">
    <source>
        <dbReference type="EMBL" id="MPN30001.1"/>
    </source>
</evidence>
<proteinExistence type="predicted"/>
<protein>
    <recommendedName>
        <fullName evidence="1">Helix-turn-helix domain-containing protein</fullName>
    </recommendedName>
</protein>
<evidence type="ECO:0000259" key="1">
    <source>
        <dbReference type="Pfam" id="PF12728"/>
    </source>
</evidence>
<dbReference type="NCBIfam" id="TIGR01764">
    <property type="entry name" value="excise"/>
    <property type="match status" value="1"/>
</dbReference>
<reference evidence="2" key="1">
    <citation type="submission" date="2019-08" db="EMBL/GenBank/DDBJ databases">
        <authorList>
            <person name="Kucharzyk K."/>
            <person name="Murdoch R.W."/>
            <person name="Higgins S."/>
            <person name="Loffler F."/>
        </authorList>
    </citation>
    <scope>NUCLEOTIDE SEQUENCE</scope>
</reference>
<dbReference type="SUPFAM" id="SSF46955">
    <property type="entry name" value="Putative DNA-binding domain"/>
    <property type="match status" value="1"/>
</dbReference>
<dbReference type="Pfam" id="PF12728">
    <property type="entry name" value="HTH_17"/>
    <property type="match status" value="1"/>
</dbReference>
<dbReference type="InterPro" id="IPR009061">
    <property type="entry name" value="DNA-bd_dom_put_sf"/>
</dbReference>
<dbReference type="AlphaFoldDB" id="A0A645GT23"/>
<name>A0A645GT23_9ZZZZ</name>
<comment type="caution">
    <text evidence="2">The sequence shown here is derived from an EMBL/GenBank/DDBJ whole genome shotgun (WGS) entry which is preliminary data.</text>
</comment>
<accession>A0A645GT23</accession>
<dbReference type="EMBL" id="VSSQ01080953">
    <property type="protein sequence ID" value="MPN30001.1"/>
    <property type="molecule type" value="Genomic_DNA"/>
</dbReference>
<dbReference type="InterPro" id="IPR041657">
    <property type="entry name" value="HTH_17"/>
</dbReference>
<dbReference type="GO" id="GO:0003677">
    <property type="term" value="F:DNA binding"/>
    <property type="evidence" value="ECO:0007669"/>
    <property type="project" value="InterPro"/>
</dbReference>
<organism evidence="2">
    <name type="scientific">bioreactor metagenome</name>
    <dbReference type="NCBI Taxonomy" id="1076179"/>
    <lineage>
        <taxon>unclassified sequences</taxon>
        <taxon>metagenomes</taxon>
        <taxon>ecological metagenomes</taxon>
    </lineage>
</organism>